<name>A0ABY5YHH8_9DEIO</name>
<gene>
    <name evidence="1" type="ORF">N0D28_12510</name>
</gene>
<keyword evidence="2" id="KW-1185">Reference proteome</keyword>
<dbReference type="EMBL" id="CP104213">
    <property type="protein sequence ID" value="UWX63552.1"/>
    <property type="molecule type" value="Genomic_DNA"/>
</dbReference>
<sequence>MKTLTQFRWIQVQQWRREMRLRQVVFGAQMQREIVRAGGQFDVPATLIASILADERTRLDTADHVQNALMRLSLLLPAWAERPLLHALERLCGRRTESFSLGRA</sequence>
<organism evidence="1 2">
    <name type="scientific">Deinococcus rubellus</name>
    <dbReference type="NCBI Taxonomy" id="1889240"/>
    <lineage>
        <taxon>Bacteria</taxon>
        <taxon>Thermotogati</taxon>
        <taxon>Deinococcota</taxon>
        <taxon>Deinococci</taxon>
        <taxon>Deinococcales</taxon>
        <taxon>Deinococcaceae</taxon>
        <taxon>Deinococcus</taxon>
    </lineage>
</organism>
<protein>
    <submittedName>
        <fullName evidence="1">Uncharacterized protein</fullName>
    </submittedName>
</protein>
<proteinExistence type="predicted"/>
<accession>A0ABY5YHH8</accession>
<evidence type="ECO:0000313" key="2">
    <source>
        <dbReference type="Proteomes" id="UP001060261"/>
    </source>
</evidence>
<reference evidence="1" key="1">
    <citation type="submission" date="2022-09" db="EMBL/GenBank/DDBJ databases">
        <title>genome sequence of Deinococcus rubellus.</title>
        <authorList>
            <person name="Srinivasan S."/>
        </authorList>
    </citation>
    <scope>NUCLEOTIDE SEQUENCE</scope>
    <source>
        <strain evidence="1">Ant6</strain>
    </source>
</reference>
<dbReference type="Proteomes" id="UP001060261">
    <property type="component" value="Chromosome"/>
</dbReference>
<evidence type="ECO:0000313" key="1">
    <source>
        <dbReference type="EMBL" id="UWX63552.1"/>
    </source>
</evidence>
<dbReference type="RefSeq" id="WP_260559837.1">
    <property type="nucleotide sequence ID" value="NZ_BAABEC010000181.1"/>
</dbReference>